<evidence type="ECO:0000313" key="3">
    <source>
        <dbReference type="Proteomes" id="UP000438093"/>
    </source>
</evidence>
<dbReference type="InterPro" id="IPR007119">
    <property type="entry name" value="Phage_tail_spike_N"/>
</dbReference>
<comment type="caution">
    <text evidence="2">The sequence shown here is derived from an EMBL/GenBank/DDBJ whole genome shotgun (WGS) entry which is preliminary data.</text>
</comment>
<dbReference type="EMBL" id="VTFY01000004">
    <property type="protein sequence ID" value="MRX82260.1"/>
    <property type="molecule type" value="Genomic_DNA"/>
</dbReference>
<dbReference type="Proteomes" id="UP000438093">
    <property type="component" value="Unassembled WGS sequence"/>
</dbReference>
<dbReference type="AlphaFoldDB" id="A0A6N7RN58"/>
<evidence type="ECO:0000313" key="2">
    <source>
        <dbReference type="EMBL" id="MRX82260.1"/>
    </source>
</evidence>
<dbReference type="InterPro" id="IPR010572">
    <property type="entry name" value="Tail_dom"/>
</dbReference>
<dbReference type="Pfam" id="PF06605">
    <property type="entry name" value="Prophage_tail"/>
    <property type="match status" value="1"/>
</dbReference>
<feature type="domain" description="Tail spike" evidence="1">
    <location>
        <begin position="110"/>
        <end position="363"/>
    </location>
</feature>
<dbReference type="NCBIfam" id="TIGR01665">
    <property type="entry name" value="put_anti_recept"/>
    <property type="match status" value="1"/>
</dbReference>
<gene>
    <name evidence="2" type="ORF">GJG86_07110</name>
</gene>
<name>A0A6N7RN58_9ACTN</name>
<reference evidence="3" key="1">
    <citation type="submission" date="2019-08" db="EMBL/GenBank/DDBJ databases">
        <title>Arthrobacter sp. nov., isolated from plateau pika and Tibetan wild ass.</title>
        <authorList>
            <person name="Ge Y."/>
        </authorList>
    </citation>
    <scope>NUCLEOTIDE SEQUENCE [LARGE SCALE GENOMIC DNA]</scope>
    <source>
        <strain evidence="3">HF-4214</strain>
    </source>
</reference>
<organism evidence="2 3">
    <name type="scientific">Eggerthella guodeyinii</name>
    <dbReference type="NCBI Taxonomy" id="2690837"/>
    <lineage>
        <taxon>Bacteria</taxon>
        <taxon>Bacillati</taxon>
        <taxon>Actinomycetota</taxon>
        <taxon>Coriobacteriia</taxon>
        <taxon>Eggerthellales</taxon>
        <taxon>Eggerthellaceae</taxon>
        <taxon>Eggerthella</taxon>
    </lineage>
</organism>
<sequence length="836" mass="90069">MEGEVAVVKVPGFTRFDRWGENLGRLAVTEAVHKEALDGTDELKITCYEDLSKGERVVWVDRRGVCHEHIVDEPSRTHDDEGEPTTTATCINSISELWDDYIEDKRPSGGVAVALASILQGTRWDVGTCDQKTSASHTFYHVSAREALAELLDVWGGELETVVEHDGARVTRRRVSVRAMRGNQRSAKRFTWTKDLISITRKVASDNPKTRVYGYGKGVETEGGGYGRRLTFESVNGGRGYVEDAEATAIWGHPDGSGGIAPAVGTYVNEQCEDERQLLAETNAYLEEAKEPKVAYTADVDDLAASGKDWEDVGLGDSVAILDKGFCDAGIRLRGRVSQTERDLLTNDTTATFGNVADAMADMWQSVAQALKSSSAKSALFDAVAGTSPGWLVLLQGALNEQFDKAGSYQVETFELGTIWSNVPLDGTTGRPAKKTSSMWAININGRGFRIASGLASDGSWDWSTFGTGEGFTADAINAGTMNADLIRAGTITDAAGENFWDLETGEMRISASASVGGGAMGDAVTGADVQFGVSDSAAVQPTSWSTNALWQQGKHLWTRTKMTLADGSTAYTAPRRIANDKGIGIAQVTEQYYLSTSSTTQAGGSWLNAQPAWVKGRYYWTRSRVAWSDGSITYTDPVLARALTSGNQAADDLDDELTQREIFNRLTNNGETQGLYISAGKLYINATYLKTGIISDALGRNKWNLGTGALSTNYMTASNITASGTMSTGYDTSYMAKLTGGKLKFYYNGAETIELVSIPSYTSGEKGGYIQACNGATYLGLRAPKLYTALNTSEAGTIGYTGTIKQKVSSGGHIGTFELRVINGIVVSYNAWNYE</sequence>
<protein>
    <recommendedName>
        <fullName evidence="1">Tail spike domain-containing protein</fullName>
    </recommendedName>
</protein>
<accession>A0A6N7RN58</accession>
<evidence type="ECO:0000259" key="1">
    <source>
        <dbReference type="Pfam" id="PF06605"/>
    </source>
</evidence>
<proteinExistence type="predicted"/>
<keyword evidence="3" id="KW-1185">Reference proteome</keyword>